<dbReference type="InterPro" id="IPR000504">
    <property type="entry name" value="RRM_dom"/>
</dbReference>
<protein>
    <recommendedName>
        <fullName evidence="7">RRM domain-containing protein</fullName>
    </recommendedName>
</protein>
<evidence type="ECO:0000313" key="8">
    <source>
        <dbReference type="EMBL" id="GMH15078.1"/>
    </source>
</evidence>
<evidence type="ECO:0000256" key="3">
    <source>
        <dbReference type="ARBA" id="ARBA00023254"/>
    </source>
</evidence>
<proteinExistence type="predicted"/>
<accession>A0AAD3SNH1</accession>
<comment type="caution">
    <text evidence="8">The sequence shown here is derived from an EMBL/GenBank/DDBJ whole genome shotgun (WGS) entry which is preliminary data.</text>
</comment>
<dbReference type="GO" id="GO:0003723">
    <property type="term" value="F:RNA binding"/>
    <property type="evidence" value="ECO:0007669"/>
    <property type="project" value="UniProtKB-UniRule"/>
</dbReference>
<keyword evidence="3" id="KW-0469">Meiosis</keyword>
<evidence type="ECO:0000256" key="5">
    <source>
        <dbReference type="PROSITE-ProRule" id="PRU00176"/>
    </source>
</evidence>
<dbReference type="CDD" id="cd12531">
    <property type="entry name" value="RRM3_MEI2_like"/>
    <property type="match status" value="1"/>
</dbReference>
<dbReference type="GO" id="GO:0045836">
    <property type="term" value="P:positive regulation of meiotic nuclear division"/>
    <property type="evidence" value="ECO:0007669"/>
    <property type="project" value="UniProtKB-ARBA"/>
</dbReference>
<dbReference type="Proteomes" id="UP001279734">
    <property type="component" value="Unassembled WGS sequence"/>
</dbReference>
<sequence>MFEAYASRPHRYPLSFHFLHISYRRPSDQAVGISPKRGHGSAESSLKDKSMPVASSPMEKLTPLDSQTAKCLEIPGSYLMQDQNANLGLPQDAVAAEIAAPRSLNLWNLVDHGSWTISNFDSKDMHNIMSSNYENGLFSSSLSELFTAKLKLSANNNLYGNSVDTLTSHFEEEPFESLEEIEAQTIGNLLPDDDDFFSGVVDGLEKVSQVGVGDNIEDLDLFSSAGGMDLGDDNSSRGQVDAEFSVGICSGQLGGSNVSVAGKHPYGEHPSRTLFVRNLNSNLEDSELRVIFEQYGDIRTMYTACKNRGFAMISYYDIRAARHAMEALQNKPLRQRKLDIHYSIPKDNASGEDVNDATVAILNLDSSVSNDDLHQIFGVYGEIKEICEGPCRSNHKFIEFYDVRAAEAAGHALNQRIMAGKRKKPDLSRPGGERSSIQPLTQELLQSETALFMQQSTPGSTTTMCFSGSSLCGPITSTSMESETCSGSHSGMKAPVDPFIENAFRHGISSSVPSSLSSYLAVESVGNQLGISEPHNSLGNIKCDFRGLPTFHPHSLPECHDGLANGAPCCSIGCGSYGNRSFRISGHHYMWNNTNHGQFPSLKWPNSPSFSGRACAVHPPSNLHGFPRVKSQMPNSLMNNHHVGSTPAANSSLCDKWNAYLGGSPDASGFHQGPLGNIRHPGSPLHHMDFVSHNVFPHVIGNCMDLPVPSRNVGVHFHHQRCMLYSSRAQKNPLISSVEPPNEHLRIHRSESSSTQPDIKKRYELDLDRILRGEDNRTTLMIKNIPNKYTSKMLMAAIDEVHRGTYDFVYLPIDFKNKCNIGYAFINMISPSYIIPLNETFNGKKWEKFNSEKVASLAYARIQGKQALIAHFQNSSLMNEDKRCRPILLDTDGPNAGDQVPFPMAFNARGRPGKPSSSSSEDNHLGITSSWDNKKESSDMDSSLGPGKESD</sequence>
<dbReference type="GO" id="GO:0051321">
    <property type="term" value="P:meiotic cell cycle"/>
    <property type="evidence" value="ECO:0007669"/>
    <property type="project" value="UniProtKB-KW"/>
</dbReference>
<dbReference type="InterPro" id="IPR034454">
    <property type="entry name" value="MEI2-like_RRM3"/>
</dbReference>
<gene>
    <name evidence="8" type="ORF">Nepgr_016919</name>
</gene>
<dbReference type="GO" id="GO:0045927">
    <property type="term" value="P:positive regulation of growth"/>
    <property type="evidence" value="ECO:0007669"/>
    <property type="project" value="UniProtKB-ARBA"/>
</dbReference>
<dbReference type="EMBL" id="BSYO01000015">
    <property type="protein sequence ID" value="GMH15078.1"/>
    <property type="molecule type" value="Genomic_DNA"/>
</dbReference>
<dbReference type="InterPro" id="IPR012677">
    <property type="entry name" value="Nucleotide-bd_a/b_plait_sf"/>
</dbReference>
<dbReference type="InterPro" id="IPR007201">
    <property type="entry name" value="Mei2-like_Rrm_C"/>
</dbReference>
<dbReference type="CDD" id="cd12524">
    <property type="entry name" value="RRM1_MEI2_like"/>
    <property type="match status" value="1"/>
</dbReference>
<dbReference type="FunFam" id="3.30.70.330:FF:000101">
    <property type="entry name" value="Protein MEI2-like 1"/>
    <property type="match status" value="1"/>
</dbReference>
<dbReference type="FunFam" id="3.30.70.330:FF:000063">
    <property type="entry name" value="MEI2-like protein 5 isoform 2"/>
    <property type="match status" value="1"/>
</dbReference>
<feature type="region of interest" description="Disordered" evidence="6">
    <location>
        <begin position="888"/>
        <end position="951"/>
    </location>
</feature>
<dbReference type="AlphaFoldDB" id="A0AAD3SNH1"/>
<evidence type="ECO:0000256" key="2">
    <source>
        <dbReference type="ARBA" id="ARBA00022884"/>
    </source>
</evidence>
<dbReference type="Gene3D" id="3.30.70.330">
    <property type="match status" value="2"/>
</dbReference>
<evidence type="ECO:0000313" key="9">
    <source>
        <dbReference type="Proteomes" id="UP001279734"/>
    </source>
</evidence>
<evidence type="ECO:0000259" key="7">
    <source>
        <dbReference type="PROSITE" id="PS50102"/>
    </source>
</evidence>
<dbReference type="SUPFAM" id="SSF54928">
    <property type="entry name" value="RNA-binding domain, RBD"/>
    <property type="match status" value="2"/>
</dbReference>
<keyword evidence="1" id="KW-0677">Repeat</keyword>
<comment type="function">
    <text evidence="4">Probable RNA-binding protein that plays a role in meiosis and vegetative growth.</text>
</comment>
<feature type="domain" description="RRM" evidence="7">
    <location>
        <begin position="272"/>
        <end position="345"/>
    </location>
</feature>
<dbReference type="SMART" id="SM00360">
    <property type="entry name" value="RRM"/>
    <property type="match status" value="2"/>
</dbReference>
<dbReference type="InterPro" id="IPR035979">
    <property type="entry name" value="RBD_domain_sf"/>
</dbReference>
<evidence type="ECO:0000256" key="1">
    <source>
        <dbReference type="ARBA" id="ARBA00022737"/>
    </source>
</evidence>
<dbReference type="PANTHER" id="PTHR23189">
    <property type="entry name" value="RNA RECOGNITION MOTIF-CONTAINING"/>
    <property type="match status" value="1"/>
</dbReference>
<dbReference type="Pfam" id="PF04059">
    <property type="entry name" value="RRM_2"/>
    <property type="match status" value="1"/>
</dbReference>
<dbReference type="Pfam" id="PF00076">
    <property type="entry name" value="RRM_1"/>
    <property type="match status" value="2"/>
</dbReference>
<dbReference type="PROSITE" id="PS50102">
    <property type="entry name" value="RRM"/>
    <property type="match status" value="2"/>
</dbReference>
<reference evidence="8" key="1">
    <citation type="submission" date="2023-05" db="EMBL/GenBank/DDBJ databases">
        <title>Nepenthes gracilis genome sequencing.</title>
        <authorList>
            <person name="Fukushima K."/>
        </authorList>
    </citation>
    <scope>NUCLEOTIDE SEQUENCE</scope>
    <source>
        <strain evidence="8">SING2019-196</strain>
    </source>
</reference>
<dbReference type="InterPro" id="IPR034453">
    <property type="entry name" value="MEI2-like_RRM1"/>
</dbReference>
<feature type="domain" description="RRM" evidence="7">
    <location>
        <begin position="357"/>
        <end position="430"/>
    </location>
</feature>
<feature type="region of interest" description="Disordered" evidence="6">
    <location>
        <begin position="30"/>
        <end position="60"/>
    </location>
</feature>
<keyword evidence="2 5" id="KW-0694">RNA-binding</keyword>
<evidence type="ECO:0000256" key="4">
    <source>
        <dbReference type="ARBA" id="ARBA00058438"/>
    </source>
</evidence>
<evidence type="ECO:0000256" key="6">
    <source>
        <dbReference type="SAM" id="MobiDB-lite"/>
    </source>
</evidence>
<organism evidence="8 9">
    <name type="scientific">Nepenthes gracilis</name>
    <name type="common">Slender pitcher plant</name>
    <dbReference type="NCBI Taxonomy" id="150966"/>
    <lineage>
        <taxon>Eukaryota</taxon>
        <taxon>Viridiplantae</taxon>
        <taxon>Streptophyta</taxon>
        <taxon>Embryophyta</taxon>
        <taxon>Tracheophyta</taxon>
        <taxon>Spermatophyta</taxon>
        <taxon>Magnoliopsida</taxon>
        <taxon>eudicotyledons</taxon>
        <taxon>Gunneridae</taxon>
        <taxon>Pentapetalae</taxon>
        <taxon>Caryophyllales</taxon>
        <taxon>Nepenthaceae</taxon>
        <taxon>Nepenthes</taxon>
    </lineage>
</organism>
<keyword evidence="9" id="KW-1185">Reference proteome</keyword>
<name>A0AAD3SNH1_NEPGR</name>